<dbReference type="AlphaFoldDB" id="A0A6A5RPX3"/>
<evidence type="ECO:0000313" key="2">
    <source>
        <dbReference type="EMBL" id="KAF1929719.1"/>
    </source>
</evidence>
<sequence>MQIQQQKAAVPVTISPVNSDRLQPCQESSEGMESPEAVNRAGSQRFGATTQRLCAGNAKRGEFLINVFTIQIP</sequence>
<dbReference type="GeneID" id="54349808"/>
<organism evidence="2 3">
    <name type="scientific">Didymella exigua CBS 183.55</name>
    <dbReference type="NCBI Taxonomy" id="1150837"/>
    <lineage>
        <taxon>Eukaryota</taxon>
        <taxon>Fungi</taxon>
        <taxon>Dikarya</taxon>
        <taxon>Ascomycota</taxon>
        <taxon>Pezizomycotina</taxon>
        <taxon>Dothideomycetes</taxon>
        <taxon>Pleosporomycetidae</taxon>
        <taxon>Pleosporales</taxon>
        <taxon>Pleosporineae</taxon>
        <taxon>Didymellaceae</taxon>
        <taxon>Didymella</taxon>
    </lineage>
</organism>
<dbReference type="RefSeq" id="XP_033449967.1">
    <property type="nucleotide sequence ID" value="XM_033592140.1"/>
</dbReference>
<keyword evidence="3" id="KW-1185">Reference proteome</keyword>
<dbReference type="OrthoDB" id="4898680at2759"/>
<reference evidence="2" key="1">
    <citation type="journal article" date="2020" name="Stud. Mycol.">
        <title>101 Dothideomycetes genomes: a test case for predicting lifestyles and emergence of pathogens.</title>
        <authorList>
            <person name="Haridas S."/>
            <person name="Albert R."/>
            <person name="Binder M."/>
            <person name="Bloem J."/>
            <person name="Labutti K."/>
            <person name="Salamov A."/>
            <person name="Andreopoulos B."/>
            <person name="Baker S."/>
            <person name="Barry K."/>
            <person name="Bills G."/>
            <person name="Bluhm B."/>
            <person name="Cannon C."/>
            <person name="Castanera R."/>
            <person name="Culley D."/>
            <person name="Daum C."/>
            <person name="Ezra D."/>
            <person name="Gonzalez J."/>
            <person name="Henrissat B."/>
            <person name="Kuo A."/>
            <person name="Liang C."/>
            <person name="Lipzen A."/>
            <person name="Lutzoni F."/>
            <person name="Magnuson J."/>
            <person name="Mondo S."/>
            <person name="Nolan M."/>
            <person name="Ohm R."/>
            <person name="Pangilinan J."/>
            <person name="Park H.-J."/>
            <person name="Ramirez L."/>
            <person name="Alfaro M."/>
            <person name="Sun H."/>
            <person name="Tritt A."/>
            <person name="Yoshinaga Y."/>
            <person name="Zwiers L.-H."/>
            <person name="Turgeon B."/>
            <person name="Goodwin S."/>
            <person name="Spatafora J."/>
            <person name="Crous P."/>
            <person name="Grigoriev I."/>
        </authorList>
    </citation>
    <scope>NUCLEOTIDE SEQUENCE</scope>
    <source>
        <strain evidence="2">CBS 183.55</strain>
    </source>
</reference>
<evidence type="ECO:0000313" key="3">
    <source>
        <dbReference type="Proteomes" id="UP000800082"/>
    </source>
</evidence>
<dbReference type="Proteomes" id="UP000800082">
    <property type="component" value="Unassembled WGS sequence"/>
</dbReference>
<gene>
    <name evidence="2" type="ORF">M421DRAFT_419506</name>
</gene>
<feature type="region of interest" description="Disordered" evidence="1">
    <location>
        <begin position="1"/>
        <end position="40"/>
    </location>
</feature>
<feature type="compositionally biased region" description="Polar residues" evidence="1">
    <location>
        <begin position="15"/>
        <end position="31"/>
    </location>
</feature>
<dbReference type="EMBL" id="ML978965">
    <property type="protein sequence ID" value="KAF1929719.1"/>
    <property type="molecule type" value="Genomic_DNA"/>
</dbReference>
<proteinExistence type="predicted"/>
<protein>
    <submittedName>
        <fullName evidence="2">Uncharacterized protein</fullName>
    </submittedName>
</protein>
<evidence type="ECO:0000256" key="1">
    <source>
        <dbReference type="SAM" id="MobiDB-lite"/>
    </source>
</evidence>
<name>A0A6A5RPX3_9PLEO</name>
<accession>A0A6A5RPX3</accession>